<reference evidence="2" key="1">
    <citation type="submission" date="2023-08" db="EMBL/GenBank/DDBJ databases">
        <authorList>
            <person name="Alioto T."/>
            <person name="Alioto T."/>
            <person name="Gomez Garrido J."/>
        </authorList>
    </citation>
    <scope>NUCLEOTIDE SEQUENCE</scope>
</reference>
<evidence type="ECO:0000313" key="3">
    <source>
        <dbReference type="Proteomes" id="UP001162480"/>
    </source>
</evidence>
<feature type="transmembrane region" description="Helical" evidence="1">
    <location>
        <begin position="31"/>
        <end position="59"/>
    </location>
</feature>
<protein>
    <submittedName>
        <fullName evidence="2">Uncharacterized protein</fullName>
    </submittedName>
</protein>
<keyword evidence="1" id="KW-1133">Transmembrane helix</keyword>
<keyword evidence="1" id="KW-0472">Membrane</keyword>
<dbReference type="EMBL" id="OX597837">
    <property type="protein sequence ID" value="CAI9740277.1"/>
    <property type="molecule type" value="Genomic_DNA"/>
</dbReference>
<feature type="transmembrane region" description="Helical" evidence="1">
    <location>
        <begin position="71"/>
        <end position="90"/>
    </location>
</feature>
<name>A0AA36BUZ0_OCTVU</name>
<dbReference type="AlphaFoldDB" id="A0AA36BUZ0"/>
<proteinExistence type="predicted"/>
<organism evidence="2 3">
    <name type="scientific">Octopus vulgaris</name>
    <name type="common">Common octopus</name>
    <dbReference type="NCBI Taxonomy" id="6645"/>
    <lineage>
        <taxon>Eukaryota</taxon>
        <taxon>Metazoa</taxon>
        <taxon>Spiralia</taxon>
        <taxon>Lophotrochozoa</taxon>
        <taxon>Mollusca</taxon>
        <taxon>Cephalopoda</taxon>
        <taxon>Coleoidea</taxon>
        <taxon>Octopodiformes</taxon>
        <taxon>Octopoda</taxon>
        <taxon>Incirrata</taxon>
        <taxon>Octopodidae</taxon>
        <taxon>Octopus</taxon>
    </lineage>
</organism>
<evidence type="ECO:0000313" key="2">
    <source>
        <dbReference type="EMBL" id="CAI9740277.1"/>
    </source>
</evidence>
<keyword evidence="1" id="KW-0812">Transmembrane</keyword>
<evidence type="ECO:0000256" key="1">
    <source>
        <dbReference type="SAM" id="Phobius"/>
    </source>
</evidence>
<sequence>MNDKKHVCVHICCHHPVPIMEAVYHQVSTTIIVVVVIVIVVTTTTLTTATTTAASASFCCCKLLTCADFRIFALILSLSLSALALTVPAADKYFRLHKL</sequence>
<accession>A0AA36BUZ0</accession>
<gene>
    <name evidence="2" type="ORF">OCTVUL_1B020741</name>
</gene>
<keyword evidence="3" id="KW-1185">Reference proteome</keyword>
<dbReference type="Proteomes" id="UP001162480">
    <property type="component" value="Chromosome 24"/>
</dbReference>